<reference evidence="3 4" key="1">
    <citation type="submission" date="2019-04" db="EMBL/GenBank/DDBJ databases">
        <title>Chitiniphilus eburnea sp. nov., a novel chitinolytic bacterium isolated from aquaculture sludge.</title>
        <authorList>
            <person name="Sheng M."/>
        </authorList>
    </citation>
    <scope>NUCLEOTIDE SEQUENCE [LARGE SCALE GENOMIC DNA]</scope>
    <source>
        <strain evidence="3 4">HX-2-15</strain>
    </source>
</reference>
<feature type="transmembrane region" description="Helical" evidence="2">
    <location>
        <begin position="498"/>
        <end position="518"/>
    </location>
</feature>
<feature type="transmembrane region" description="Helical" evidence="2">
    <location>
        <begin position="959"/>
        <end position="976"/>
    </location>
</feature>
<feature type="transmembrane region" description="Helical" evidence="2">
    <location>
        <begin position="371"/>
        <end position="390"/>
    </location>
</feature>
<feature type="transmembrane region" description="Helical" evidence="2">
    <location>
        <begin position="1091"/>
        <end position="1107"/>
    </location>
</feature>
<dbReference type="Pfam" id="PF10101">
    <property type="entry name" value="DUF2339"/>
    <property type="match status" value="2"/>
</dbReference>
<feature type="transmembrane region" description="Helical" evidence="2">
    <location>
        <begin position="573"/>
        <end position="591"/>
    </location>
</feature>
<gene>
    <name evidence="3" type="ORF">FAZ21_07275</name>
</gene>
<dbReference type="AlphaFoldDB" id="A0A4U0Q189"/>
<feature type="transmembrane region" description="Helical" evidence="2">
    <location>
        <begin position="634"/>
        <end position="652"/>
    </location>
</feature>
<feature type="transmembrane region" description="Helical" evidence="2">
    <location>
        <begin position="1022"/>
        <end position="1040"/>
    </location>
</feature>
<accession>A0A4U0Q189</accession>
<proteinExistence type="predicted"/>
<evidence type="ECO:0000256" key="2">
    <source>
        <dbReference type="SAM" id="Phobius"/>
    </source>
</evidence>
<feature type="transmembrane region" description="Helical" evidence="2">
    <location>
        <begin position="801"/>
        <end position="823"/>
    </location>
</feature>
<name>A0A4U0Q189_9NEIS</name>
<feature type="transmembrane region" description="Helical" evidence="2">
    <location>
        <begin position="395"/>
        <end position="414"/>
    </location>
</feature>
<feature type="compositionally biased region" description="Low complexity" evidence="1">
    <location>
        <begin position="86"/>
        <end position="96"/>
    </location>
</feature>
<dbReference type="PANTHER" id="PTHR38434:SF1">
    <property type="entry name" value="BLL2549 PROTEIN"/>
    <property type="match status" value="1"/>
</dbReference>
<feature type="transmembrane region" description="Helical" evidence="2">
    <location>
        <begin position="472"/>
        <end position="492"/>
    </location>
</feature>
<feature type="transmembrane region" description="Helical" evidence="2">
    <location>
        <begin position="1169"/>
        <end position="1187"/>
    </location>
</feature>
<feature type="transmembrane region" description="Helical" evidence="2">
    <location>
        <begin position="750"/>
        <end position="771"/>
    </location>
</feature>
<feature type="transmembrane region" description="Helical" evidence="2">
    <location>
        <begin position="603"/>
        <end position="622"/>
    </location>
</feature>
<feature type="region of interest" description="Disordered" evidence="1">
    <location>
        <begin position="79"/>
        <end position="100"/>
    </location>
</feature>
<feature type="transmembrane region" description="Helical" evidence="2">
    <location>
        <begin position="835"/>
        <end position="855"/>
    </location>
</feature>
<dbReference type="InterPro" id="IPR019286">
    <property type="entry name" value="DUF2339_TM"/>
</dbReference>
<feature type="transmembrane region" description="Helical" evidence="2">
    <location>
        <begin position="263"/>
        <end position="280"/>
    </location>
</feature>
<feature type="transmembrane region" description="Helical" evidence="2">
    <location>
        <begin position="658"/>
        <end position="677"/>
    </location>
</feature>
<feature type="transmembrane region" description="Helical" evidence="2">
    <location>
        <begin position="525"/>
        <end position="542"/>
    </location>
</feature>
<keyword evidence="2" id="KW-0812">Transmembrane</keyword>
<evidence type="ECO:0000313" key="3">
    <source>
        <dbReference type="EMBL" id="TJZ74766.1"/>
    </source>
</evidence>
<feature type="transmembrane region" description="Helical" evidence="2">
    <location>
        <begin position="684"/>
        <end position="701"/>
    </location>
</feature>
<dbReference type="Proteomes" id="UP000310016">
    <property type="component" value="Unassembled WGS sequence"/>
</dbReference>
<feature type="transmembrane region" description="Helical" evidence="2">
    <location>
        <begin position="908"/>
        <end position="924"/>
    </location>
</feature>
<feature type="transmembrane region" description="Helical" evidence="2">
    <location>
        <begin position="23"/>
        <end position="42"/>
    </location>
</feature>
<feature type="transmembrane region" description="Helical" evidence="2">
    <location>
        <begin position="777"/>
        <end position="794"/>
    </location>
</feature>
<feature type="transmembrane region" description="Helical" evidence="2">
    <location>
        <begin position="346"/>
        <end position="365"/>
    </location>
</feature>
<feature type="transmembrane region" description="Helical" evidence="2">
    <location>
        <begin position="426"/>
        <end position="443"/>
    </location>
</feature>
<feature type="transmembrane region" description="Helical" evidence="2">
    <location>
        <begin position="721"/>
        <end position="738"/>
    </location>
</feature>
<comment type="caution">
    <text evidence="3">The sequence shown here is derived from an EMBL/GenBank/DDBJ whole genome shotgun (WGS) entry which is preliminary data.</text>
</comment>
<feature type="transmembrane region" description="Helical" evidence="2">
    <location>
        <begin position="319"/>
        <end position="339"/>
    </location>
</feature>
<feature type="transmembrane region" description="Helical" evidence="2">
    <location>
        <begin position="867"/>
        <end position="888"/>
    </location>
</feature>
<feature type="transmembrane region" description="Helical" evidence="2">
    <location>
        <begin position="1128"/>
        <end position="1149"/>
    </location>
</feature>
<feature type="transmembrane region" description="Helical" evidence="2">
    <location>
        <begin position="287"/>
        <end position="307"/>
    </location>
</feature>
<feature type="transmembrane region" description="Helical" evidence="2">
    <location>
        <begin position="1060"/>
        <end position="1079"/>
    </location>
</feature>
<feature type="region of interest" description="Disordered" evidence="1">
    <location>
        <begin position="171"/>
        <end position="191"/>
    </location>
</feature>
<feature type="transmembrane region" description="Helical" evidence="2">
    <location>
        <begin position="232"/>
        <end position="251"/>
    </location>
</feature>
<protein>
    <submittedName>
        <fullName evidence="3">DUF2339 domain-containing protein</fullName>
    </submittedName>
</protein>
<keyword evidence="2" id="KW-1133">Transmembrane helix</keyword>
<dbReference type="RefSeq" id="WP_136772623.1">
    <property type="nucleotide sequence ID" value="NZ_CP156074.1"/>
</dbReference>
<feature type="transmembrane region" description="Helical" evidence="2">
    <location>
        <begin position="1194"/>
        <end position="1211"/>
    </location>
</feature>
<feature type="transmembrane region" description="Helical" evidence="2">
    <location>
        <begin position="931"/>
        <end position="953"/>
    </location>
</feature>
<keyword evidence="4" id="KW-1185">Reference proteome</keyword>
<dbReference type="EMBL" id="SUMF01000005">
    <property type="protein sequence ID" value="TJZ74766.1"/>
    <property type="molecule type" value="Genomic_DNA"/>
</dbReference>
<keyword evidence="2" id="KW-0472">Membrane</keyword>
<feature type="transmembrane region" description="Helical" evidence="2">
    <location>
        <begin position="548"/>
        <end position="566"/>
    </location>
</feature>
<sequence length="1258" mass="134187">MHWTLIVVGLALGALFGAGMGDAAMGAIIGLGIALAILLGRLQQTQQALRKELDAFAQRFDHGTGIMHQRVLTLERNASTSPTAEAAPVATPDTQPDTPPPVAEIVPEALATRSDEPPAIQTPAAALSNEALQAALEVPVATSPATPTEPVAPVEIEPLPVEPAMADIAPAPETEPASLPQPESRPEPVAVAPQPVPVPARVPQPPAPPALPTLFDRAFAAARDWLLGGNTVLRIGVVLLFLGLAFLLRYATEGMVMPPQAPYLGSAAAALALLGLGWWLRGRRAGYALVLQGTGIGVLYLTVFAGIKLYPALNGGEVLILPTAGFALLVLVSVFAATLAVLQDSLGLAAAAALGGFATPILASTGSGNHVALFSYFALLNAGIFAIAWFKAWRMLNLIGFVGTFGIGFAWGLRGYQPELFASTEPFLILFFLMYLTIGLLFARRKLREADDAPADDSRQALLRWSLRQGDYLDGIVLFGTPLIGFGLQYAVIRHLEFGAAFSALALGLIYMALARVLSGRRALLLAESCLALGVVFASLAIPLGLDARWTSAAWAVEGAGIYWLGLRQRRPLARMFALLLQIGAALAFLGDLRAGTATVLDGAPLGALMLGVALLFAWWHARRHDDALDGWERGLQPWLACFGLAFLYLIAPLCLRVEGTAIAWALAGLATLFAGLRLGARSFLGCAFGVQLLGGALFLLNMNGAGLGAGAGLAEGWRDLLTASLIGVALIGGMIYTARDESVRDDKALLAGLSVVLLAGLVLLNLAVLFVLPWRIASAVWGGSGLLIAWLCLSLRQRVGFVFGLALQLIGGVSFLLAGPTLFDVPVDETLKPLAHAGFWTPAVLALAAMIGAWRLHRAARQEQSALPGVGLAPLSGLLLYWGVAWWALTAYGEIIRFAPVGQQDHLLLAVAAFSVLAWQWLARREAWRTLALVCLMLPVLAIPALLMGWLSRGYLPLSAWGWLAWPALLAAHWVSLRRLETLLPGRLVRCGHLIGCWLLLGVAAQELRVLFALLAEHYNAWRWLGWALVPSAYLALMASDRRLPWPVSEHARTYRVDAALPVAALMLLWFWLANLFSDGAADPLPYLPLLNPLELGALIVLAALYRWADHALPQRGWPRAALRRPLLGVAGASLLLLLTQAVCRAAHHWGGVPFDEGALLGSMQVQAGWSIVWTLCALGLMVSGHRRASRELWMIGAALIAVVVIKLFFVELGNRGGLERIISFIGVGVLLLVVGYFSPLPPRRVDTPTDTEGQPS</sequence>
<feature type="transmembrane region" description="Helical" evidence="2">
    <location>
        <begin position="1223"/>
        <end position="1240"/>
    </location>
</feature>
<dbReference type="PANTHER" id="PTHR38434">
    <property type="entry name" value="BLL2549 PROTEIN"/>
    <property type="match status" value="1"/>
</dbReference>
<evidence type="ECO:0000313" key="4">
    <source>
        <dbReference type="Proteomes" id="UP000310016"/>
    </source>
</evidence>
<organism evidence="3 4">
    <name type="scientific">Chitiniphilus eburneus</name>
    <dbReference type="NCBI Taxonomy" id="2571148"/>
    <lineage>
        <taxon>Bacteria</taxon>
        <taxon>Pseudomonadati</taxon>
        <taxon>Pseudomonadota</taxon>
        <taxon>Betaproteobacteria</taxon>
        <taxon>Neisseriales</taxon>
        <taxon>Chitinibacteraceae</taxon>
        <taxon>Chitiniphilus</taxon>
    </lineage>
</organism>
<evidence type="ECO:0000256" key="1">
    <source>
        <dbReference type="SAM" id="MobiDB-lite"/>
    </source>
</evidence>
<dbReference type="OrthoDB" id="207428at2"/>